<evidence type="ECO:0000256" key="4">
    <source>
        <dbReference type="ARBA" id="ARBA00023163"/>
    </source>
</evidence>
<evidence type="ECO:0000259" key="5">
    <source>
        <dbReference type="Pfam" id="PF04542"/>
    </source>
</evidence>
<feature type="domain" description="RNA polymerase sigma factor 70 region 4 type 2" evidence="6">
    <location>
        <begin position="115"/>
        <end position="165"/>
    </location>
</feature>
<dbReference type="InterPro" id="IPR014284">
    <property type="entry name" value="RNA_pol_sigma-70_dom"/>
</dbReference>
<dbReference type="PANTHER" id="PTHR43133">
    <property type="entry name" value="RNA POLYMERASE ECF-TYPE SIGMA FACTO"/>
    <property type="match status" value="1"/>
</dbReference>
<dbReference type="Gene3D" id="1.10.10.10">
    <property type="entry name" value="Winged helix-like DNA-binding domain superfamily/Winged helix DNA-binding domain"/>
    <property type="match status" value="1"/>
</dbReference>
<dbReference type="RefSeq" id="WP_188690763.1">
    <property type="nucleotide sequence ID" value="NZ_BMLS01000001.1"/>
</dbReference>
<organism evidence="7 8">
    <name type="scientific">Bowmanella pacifica</name>
    <dbReference type="NCBI Taxonomy" id="502051"/>
    <lineage>
        <taxon>Bacteria</taxon>
        <taxon>Pseudomonadati</taxon>
        <taxon>Pseudomonadota</taxon>
        <taxon>Gammaproteobacteria</taxon>
        <taxon>Alteromonadales</taxon>
        <taxon>Alteromonadaceae</taxon>
        <taxon>Bowmanella</taxon>
    </lineage>
</organism>
<keyword evidence="2" id="KW-0805">Transcription regulation</keyword>
<dbReference type="Pfam" id="PF04542">
    <property type="entry name" value="Sigma70_r2"/>
    <property type="match status" value="1"/>
</dbReference>
<evidence type="ECO:0000256" key="1">
    <source>
        <dbReference type="ARBA" id="ARBA00010641"/>
    </source>
</evidence>
<dbReference type="SUPFAM" id="SSF88946">
    <property type="entry name" value="Sigma2 domain of RNA polymerase sigma factors"/>
    <property type="match status" value="1"/>
</dbReference>
<keyword evidence="3" id="KW-0731">Sigma factor</keyword>
<keyword evidence="8" id="KW-1185">Reference proteome</keyword>
<dbReference type="PANTHER" id="PTHR43133:SF51">
    <property type="entry name" value="RNA POLYMERASE SIGMA FACTOR"/>
    <property type="match status" value="1"/>
</dbReference>
<comment type="caution">
    <text evidence="7">The sequence shown here is derived from an EMBL/GenBank/DDBJ whole genome shotgun (WGS) entry which is preliminary data.</text>
</comment>
<keyword evidence="4" id="KW-0804">Transcription</keyword>
<dbReference type="SUPFAM" id="SSF88659">
    <property type="entry name" value="Sigma3 and sigma4 domains of RNA polymerase sigma factors"/>
    <property type="match status" value="1"/>
</dbReference>
<comment type="similarity">
    <text evidence="1">Belongs to the sigma-70 factor family. ECF subfamily.</text>
</comment>
<dbReference type="AlphaFoldDB" id="A0A918DH42"/>
<reference evidence="7" key="2">
    <citation type="submission" date="2020-09" db="EMBL/GenBank/DDBJ databases">
        <authorList>
            <person name="Sun Q."/>
            <person name="Zhou Y."/>
        </authorList>
    </citation>
    <scope>NUCLEOTIDE SEQUENCE</scope>
    <source>
        <strain evidence="7">CGMCC 1.7086</strain>
    </source>
</reference>
<gene>
    <name evidence="7" type="ORF">GCM10010982_08570</name>
</gene>
<proteinExistence type="inferred from homology"/>
<evidence type="ECO:0000256" key="2">
    <source>
        <dbReference type="ARBA" id="ARBA00023015"/>
    </source>
</evidence>
<sequence length="180" mass="20450">MIDDKTLIARVVLADDHHAFATLVRRYQQAIRQFLRRLTSGDQALADDLAQEVFTTLYHKIASYRSEASFGTWLHSIAYRTFLNEKRKSHYANEVPYSDAIIEPMVASNAEKDLLVESLINRLGLAERTCITLAYSAGMSHQEIMEITQLPLGTVKSNINRGKKKVETWLHANQITRSVS</sequence>
<dbReference type="EMBL" id="BMLS01000001">
    <property type="protein sequence ID" value="GGO65829.1"/>
    <property type="molecule type" value="Genomic_DNA"/>
</dbReference>
<dbReference type="Pfam" id="PF08281">
    <property type="entry name" value="Sigma70_r4_2"/>
    <property type="match status" value="1"/>
</dbReference>
<evidence type="ECO:0000256" key="3">
    <source>
        <dbReference type="ARBA" id="ARBA00023082"/>
    </source>
</evidence>
<feature type="domain" description="RNA polymerase sigma-70 region 2" evidence="5">
    <location>
        <begin position="23"/>
        <end position="88"/>
    </location>
</feature>
<dbReference type="GO" id="GO:0003677">
    <property type="term" value="F:DNA binding"/>
    <property type="evidence" value="ECO:0007669"/>
    <property type="project" value="InterPro"/>
</dbReference>
<accession>A0A918DH42</accession>
<dbReference type="InterPro" id="IPR013324">
    <property type="entry name" value="RNA_pol_sigma_r3/r4-like"/>
</dbReference>
<dbReference type="InterPro" id="IPR007627">
    <property type="entry name" value="RNA_pol_sigma70_r2"/>
</dbReference>
<dbReference type="InterPro" id="IPR013249">
    <property type="entry name" value="RNA_pol_sigma70_r4_t2"/>
</dbReference>
<dbReference type="InterPro" id="IPR013325">
    <property type="entry name" value="RNA_pol_sigma_r2"/>
</dbReference>
<evidence type="ECO:0000313" key="7">
    <source>
        <dbReference type="EMBL" id="GGO65829.1"/>
    </source>
</evidence>
<dbReference type="InterPro" id="IPR036388">
    <property type="entry name" value="WH-like_DNA-bd_sf"/>
</dbReference>
<reference evidence="7" key="1">
    <citation type="journal article" date="2014" name="Int. J. Syst. Evol. Microbiol.">
        <title>Complete genome sequence of Corynebacterium casei LMG S-19264T (=DSM 44701T), isolated from a smear-ripened cheese.</title>
        <authorList>
            <consortium name="US DOE Joint Genome Institute (JGI-PGF)"/>
            <person name="Walter F."/>
            <person name="Albersmeier A."/>
            <person name="Kalinowski J."/>
            <person name="Ruckert C."/>
        </authorList>
    </citation>
    <scope>NUCLEOTIDE SEQUENCE</scope>
    <source>
        <strain evidence="7">CGMCC 1.7086</strain>
    </source>
</reference>
<dbReference type="NCBIfam" id="TIGR02937">
    <property type="entry name" value="sigma70-ECF"/>
    <property type="match status" value="1"/>
</dbReference>
<protein>
    <submittedName>
        <fullName evidence="7">RNA polymerase sigma factor</fullName>
    </submittedName>
</protein>
<dbReference type="GO" id="GO:0016987">
    <property type="term" value="F:sigma factor activity"/>
    <property type="evidence" value="ECO:0007669"/>
    <property type="project" value="UniProtKB-KW"/>
</dbReference>
<name>A0A918DH42_9ALTE</name>
<dbReference type="InterPro" id="IPR039425">
    <property type="entry name" value="RNA_pol_sigma-70-like"/>
</dbReference>
<dbReference type="GO" id="GO:0006352">
    <property type="term" value="P:DNA-templated transcription initiation"/>
    <property type="evidence" value="ECO:0007669"/>
    <property type="project" value="InterPro"/>
</dbReference>
<evidence type="ECO:0000259" key="6">
    <source>
        <dbReference type="Pfam" id="PF08281"/>
    </source>
</evidence>
<dbReference type="Gene3D" id="1.10.1740.10">
    <property type="match status" value="1"/>
</dbReference>
<dbReference type="Proteomes" id="UP000606935">
    <property type="component" value="Unassembled WGS sequence"/>
</dbReference>
<evidence type="ECO:0000313" key="8">
    <source>
        <dbReference type="Proteomes" id="UP000606935"/>
    </source>
</evidence>